<protein>
    <submittedName>
        <fullName evidence="2">BnaAnng05160D protein</fullName>
    </submittedName>
</protein>
<name>A0A078HHK2_BRANA</name>
<evidence type="ECO:0000313" key="3">
    <source>
        <dbReference type="Proteomes" id="UP000028999"/>
    </source>
</evidence>
<evidence type="ECO:0000256" key="1">
    <source>
        <dbReference type="SAM" id="MobiDB-lite"/>
    </source>
</evidence>
<organism evidence="2 3">
    <name type="scientific">Brassica napus</name>
    <name type="common">Rape</name>
    <dbReference type="NCBI Taxonomy" id="3708"/>
    <lineage>
        <taxon>Eukaryota</taxon>
        <taxon>Viridiplantae</taxon>
        <taxon>Streptophyta</taxon>
        <taxon>Embryophyta</taxon>
        <taxon>Tracheophyta</taxon>
        <taxon>Spermatophyta</taxon>
        <taxon>Magnoliopsida</taxon>
        <taxon>eudicotyledons</taxon>
        <taxon>Gunneridae</taxon>
        <taxon>Pentapetalae</taxon>
        <taxon>rosids</taxon>
        <taxon>malvids</taxon>
        <taxon>Brassicales</taxon>
        <taxon>Brassicaceae</taxon>
        <taxon>Brassiceae</taxon>
        <taxon>Brassica</taxon>
    </lineage>
</organism>
<feature type="region of interest" description="Disordered" evidence="1">
    <location>
        <begin position="110"/>
        <end position="135"/>
    </location>
</feature>
<keyword evidence="3" id="KW-1185">Reference proteome</keyword>
<dbReference type="AlphaFoldDB" id="A0A078HHK2"/>
<dbReference type="Proteomes" id="UP000028999">
    <property type="component" value="Unassembled WGS sequence"/>
</dbReference>
<dbReference type="PaxDb" id="3708-A0A078HHK2"/>
<accession>A0A078HHK2</accession>
<gene>
    <name evidence="2" type="primary">BnaAnng05160D</name>
    <name evidence="2" type="ORF">GSBRNA2T00064812001</name>
</gene>
<dbReference type="EMBL" id="LK032409">
    <property type="protein sequence ID" value="CDY37855.1"/>
    <property type="molecule type" value="Genomic_DNA"/>
</dbReference>
<dbReference type="Gramene" id="CDY37855">
    <property type="protein sequence ID" value="CDY37855"/>
    <property type="gene ID" value="GSBRNA2T00064812001"/>
</dbReference>
<reference evidence="2 3" key="1">
    <citation type="journal article" date="2014" name="Science">
        <title>Plant genetics. Early allopolyploid evolution in the post-Neolithic Brassica napus oilseed genome.</title>
        <authorList>
            <person name="Chalhoub B."/>
            <person name="Denoeud F."/>
            <person name="Liu S."/>
            <person name="Parkin I.A."/>
            <person name="Tang H."/>
            <person name="Wang X."/>
            <person name="Chiquet J."/>
            <person name="Belcram H."/>
            <person name="Tong C."/>
            <person name="Samans B."/>
            <person name="Correa M."/>
            <person name="Da Silva C."/>
            <person name="Just J."/>
            <person name="Falentin C."/>
            <person name="Koh C.S."/>
            <person name="Le Clainche I."/>
            <person name="Bernard M."/>
            <person name="Bento P."/>
            <person name="Noel B."/>
            <person name="Labadie K."/>
            <person name="Alberti A."/>
            <person name="Charles M."/>
            <person name="Arnaud D."/>
            <person name="Guo H."/>
            <person name="Daviaud C."/>
            <person name="Alamery S."/>
            <person name="Jabbari K."/>
            <person name="Zhao M."/>
            <person name="Edger P.P."/>
            <person name="Chelaifa H."/>
            <person name="Tack D."/>
            <person name="Lassalle G."/>
            <person name="Mestiri I."/>
            <person name="Schnel N."/>
            <person name="Le Paslier M.C."/>
            <person name="Fan G."/>
            <person name="Renault V."/>
            <person name="Bayer P.E."/>
            <person name="Golicz A.A."/>
            <person name="Manoli S."/>
            <person name="Lee T.H."/>
            <person name="Thi V.H."/>
            <person name="Chalabi S."/>
            <person name="Hu Q."/>
            <person name="Fan C."/>
            <person name="Tollenaere R."/>
            <person name="Lu Y."/>
            <person name="Battail C."/>
            <person name="Shen J."/>
            <person name="Sidebottom C.H."/>
            <person name="Wang X."/>
            <person name="Canaguier A."/>
            <person name="Chauveau A."/>
            <person name="Berard A."/>
            <person name="Deniot G."/>
            <person name="Guan M."/>
            <person name="Liu Z."/>
            <person name="Sun F."/>
            <person name="Lim Y.P."/>
            <person name="Lyons E."/>
            <person name="Town C.D."/>
            <person name="Bancroft I."/>
            <person name="Wang X."/>
            <person name="Meng J."/>
            <person name="Ma J."/>
            <person name="Pires J.C."/>
            <person name="King G.J."/>
            <person name="Brunel D."/>
            <person name="Delourme R."/>
            <person name="Renard M."/>
            <person name="Aury J.M."/>
            <person name="Adams K.L."/>
            <person name="Batley J."/>
            <person name="Snowdon R.J."/>
            <person name="Tost J."/>
            <person name="Edwards D."/>
            <person name="Zhou Y."/>
            <person name="Hua W."/>
            <person name="Sharpe A.G."/>
            <person name="Paterson A.H."/>
            <person name="Guan C."/>
            <person name="Wincker P."/>
        </authorList>
    </citation>
    <scope>NUCLEOTIDE SEQUENCE [LARGE SCALE GENOMIC DNA]</scope>
    <source>
        <strain evidence="3">cv. Darmor-bzh</strain>
    </source>
</reference>
<evidence type="ECO:0000313" key="2">
    <source>
        <dbReference type="EMBL" id="CDY37855.1"/>
    </source>
</evidence>
<proteinExistence type="predicted"/>
<sequence>MDQINRTLQKFKIVIFFYYEIVIISKRELKKSYLSWQAKSSASLQARWELKIQSYGSHCPQESTQQDRGITLLLPRLSYFSCSSHFLLLTVYTDLHFHSLFVLFDSSTNSHRPISPSPTSRATNVSCHITNETTS</sequence>